<keyword evidence="2" id="KW-0732">Signal</keyword>
<name>A0AAN9AS68_9CAEN</name>
<comment type="caution">
    <text evidence="3">The sequence shown here is derived from an EMBL/GenBank/DDBJ whole genome shotgun (WGS) entry which is preliminary data.</text>
</comment>
<evidence type="ECO:0000313" key="4">
    <source>
        <dbReference type="EMBL" id="KAK7106346.1"/>
    </source>
</evidence>
<evidence type="ECO:0000313" key="5">
    <source>
        <dbReference type="Proteomes" id="UP001374579"/>
    </source>
</evidence>
<feature type="region of interest" description="Disordered" evidence="1">
    <location>
        <begin position="21"/>
        <end position="145"/>
    </location>
</feature>
<dbReference type="EMBL" id="JBAMIC010000007">
    <property type="protein sequence ID" value="KAK7106346.1"/>
    <property type="molecule type" value="Genomic_DNA"/>
</dbReference>
<dbReference type="EMBL" id="JBAMIC010000021">
    <property type="protein sequence ID" value="KAK7092218.1"/>
    <property type="molecule type" value="Genomic_DNA"/>
</dbReference>
<protein>
    <recommendedName>
        <fullName evidence="6">Secreted protein</fullName>
    </recommendedName>
</protein>
<evidence type="ECO:0000256" key="2">
    <source>
        <dbReference type="SAM" id="SignalP"/>
    </source>
</evidence>
<feature type="compositionally biased region" description="Polar residues" evidence="1">
    <location>
        <begin position="96"/>
        <end position="109"/>
    </location>
</feature>
<organism evidence="3 5">
    <name type="scientific">Littorina saxatilis</name>
    <dbReference type="NCBI Taxonomy" id="31220"/>
    <lineage>
        <taxon>Eukaryota</taxon>
        <taxon>Metazoa</taxon>
        <taxon>Spiralia</taxon>
        <taxon>Lophotrochozoa</taxon>
        <taxon>Mollusca</taxon>
        <taxon>Gastropoda</taxon>
        <taxon>Caenogastropoda</taxon>
        <taxon>Littorinimorpha</taxon>
        <taxon>Littorinoidea</taxon>
        <taxon>Littorinidae</taxon>
        <taxon>Littorina</taxon>
    </lineage>
</organism>
<keyword evidence="5" id="KW-1185">Reference proteome</keyword>
<evidence type="ECO:0000313" key="3">
    <source>
        <dbReference type="EMBL" id="KAK7092218.1"/>
    </source>
</evidence>
<dbReference type="AlphaFoldDB" id="A0AAN9AS68"/>
<feature type="compositionally biased region" description="Polar residues" evidence="1">
    <location>
        <begin position="24"/>
        <end position="39"/>
    </location>
</feature>
<feature type="compositionally biased region" description="Basic and acidic residues" evidence="1">
    <location>
        <begin position="41"/>
        <end position="50"/>
    </location>
</feature>
<reference evidence="3 5" key="1">
    <citation type="submission" date="2024-02" db="EMBL/GenBank/DDBJ databases">
        <title>Chromosome-scale genome assembly of the rough periwinkle Littorina saxatilis.</title>
        <authorList>
            <person name="De Jode A."/>
            <person name="Faria R."/>
            <person name="Formenti G."/>
            <person name="Sims Y."/>
            <person name="Smith T.P."/>
            <person name="Tracey A."/>
            <person name="Wood J.M.D."/>
            <person name="Zagrodzka Z.B."/>
            <person name="Johannesson K."/>
            <person name="Butlin R.K."/>
            <person name="Leder E.H."/>
        </authorList>
    </citation>
    <scope>NUCLEOTIDE SEQUENCE [LARGE SCALE GENOMIC DNA]</scope>
    <source>
        <strain evidence="3">Snail1</strain>
        <tissue evidence="3">Muscle</tissue>
    </source>
</reference>
<evidence type="ECO:0000256" key="1">
    <source>
        <dbReference type="SAM" id="MobiDB-lite"/>
    </source>
</evidence>
<feature type="signal peptide" evidence="2">
    <location>
        <begin position="1"/>
        <end position="23"/>
    </location>
</feature>
<proteinExistence type="predicted"/>
<gene>
    <name evidence="3" type="ORF">V1264_008005</name>
    <name evidence="4" type="ORF">V1264_017611</name>
</gene>
<dbReference type="Proteomes" id="UP001374579">
    <property type="component" value="Unassembled WGS sequence"/>
</dbReference>
<evidence type="ECO:0008006" key="6">
    <source>
        <dbReference type="Google" id="ProtNLM"/>
    </source>
</evidence>
<feature type="chain" id="PRO_5044710995" description="Secreted protein" evidence="2">
    <location>
        <begin position="24"/>
        <end position="145"/>
    </location>
</feature>
<feature type="compositionally biased region" description="Basic and acidic residues" evidence="1">
    <location>
        <begin position="64"/>
        <end position="80"/>
    </location>
</feature>
<accession>A0AAN9AS68</accession>
<sequence length="145" mass="15953">MKRTGYVLVLFGVLHFSPQPCTAGGSTNGSRASPLQRSHSATHDEEESRKMSSHPITEAPIKGSIKETHEDHILKDRNEKQAVLTGLPTDLDETHTAPQLPQKRQNEGGTVQHARKRQNEHKVVSPSSAKGRFSECNVTGRRGLV</sequence>